<sequence length="789" mass="87099">MAENNETFVVDAAALCDESKCVSTGLSAAAFNNSFTCYGDETGEFYPMMCADGYLPQIVDSESPVFDRFPLLLDSIIVRKEGGCDEEKTKSGNGDNCNRNESVELRYFTCCPPDRKLSENLQRHCSDPITIPVTQTIETSTEKIAVESALRMPCTKGTIRRDMKTYVDTSTANDPYKSRIETTSFMCCDTIIDEDEQTRATTDFLSDYTECVPYHDEFYTEGKAINYYGRIHEMSCGDISKNNNRDSWFPRPKSIEWNHTYDCDCKPLAYQCCRTGPAMPPFVKDAALYKTIYPQLVLSSAAAVVCIILALSLLMPLVTPPEDNTGSRRFSFGSSITSRFSSSMSRPSSSRFSFTSIQRASEQRASIRMSSSTGRPNRSASRYSTYNLYLVYLAIPDLLYNLYIISIYSSYANNNPERYRSANASGIIYPKGYVFGMLVVTYAIINLYLNALVSWEVYALLRSSHQRQRVKPPSLSRVTWQALGVYGIAVLNFCTHYGLVKASFQAGERGQFKLSTLLAFISVFITVGIGYLLPLLVVIYIYFQIWRNSYLPPIRTGSRRTLSRRNKALRELTWFFLRIIAVFFVFWVPSLVGGMFCMGSVQGTGCTSANLLMAAQPIFTMCIALTKSDVMNYVKNFVTLSCLRSNPPDDFANEPTGSGRLAANTALAVEAAGPEAAADVKDKAPVDPVEDPADSPNHNPTNDKGNNESPGRSEVGSAMEEGASEKVAPDSPDSNFTPANNNNNNNNNNEGNNESPGRSEATSAVKEATPPASPDTNGTPTCNGKPNNG</sequence>
<accession>A0A7S4ENL7</accession>
<comment type="subcellular location">
    <subcellularLocation>
        <location evidence="1">Membrane</location>
    </subcellularLocation>
</comment>
<feature type="transmembrane region" description="Helical" evidence="6">
    <location>
        <begin position="388"/>
        <end position="412"/>
    </location>
</feature>
<dbReference type="PRINTS" id="PR00237">
    <property type="entry name" value="GPCRRHODOPSN"/>
</dbReference>
<feature type="transmembrane region" description="Helical" evidence="6">
    <location>
        <begin position="572"/>
        <end position="596"/>
    </location>
</feature>
<keyword evidence="2 6" id="KW-0812">Transmembrane</keyword>
<keyword evidence="3 6" id="KW-1133">Transmembrane helix</keyword>
<evidence type="ECO:0000256" key="5">
    <source>
        <dbReference type="SAM" id="MobiDB-lite"/>
    </source>
</evidence>
<organism evidence="8">
    <name type="scientific">Pseudo-nitzschia australis</name>
    <dbReference type="NCBI Taxonomy" id="44445"/>
    <lineage>
        <taxon>Eukaryota</taxon>
        <taxon>Sar</taxon>
        <taxon>Stramenopiles</taxon>
        <taxon>Ochrophyta</taxon>
        <taxon>Bacillariophyta</taxon>
        <taxon>Bacillariophyceae</taxon>
        <taxon>Bacillariophycidae</taxon>
        <taxon>Bacillariales</taxon>
        <taxon>Bacillariaceae</taxon>
        <taxon>Pseudo-nitzschia</taxon>
    </lineage>
</organism>
<feature type="region of interest" description="Disordered" evidence="5">
    <location>
        <begin position="672"/>
        <end position="789"/>
    </location>
</feature>
<evidence type="ECO:0000256" key="1">
    <source>
        <dbReference type="ARBA" id="ARBA00004370"/>
    </source>
</evidence>
<evidence type="ECO:0000313" key="8">
    <source>
        <dbReference type="EMBL" id="CAE0724324.1"/>
    </source>
</evidence>
<evidence type="ECO:0000256" key="2">
    <source>
        <dbReference type="ARBA" id="ARBA00022692"/>
    </source>
</evidence>
<dbReference type="GO" id="GO:0016020">
    <property type="term" value="C:membrane"/>
    <property type="evidence" value="ECO:0007669"/>
    <property type="project" value="UniProtKB-SubCell"/>
</dbReference>
<dbReference type="EMBL" id="HBIX01024767">
    <property type="protein sequence ID" value="CAE0724324.1"/>
    <property type="molecule type" value="Transcribed_RNA"/>
</dbReference>
<dbReference type="CDD" id="cd00637">
    <property type="entry name" value="7tm_classA_rhodopsin-like"/>
    <property type="match status" value="1"/>
</dbReference>
<proteinExistence type="predicted"/>
<dbReference type="PROSITE" id="PS50262">
    <property type="entry name" value="G_PROTEIN_RECEP_F1_2"/>
    <property type="match status" value="1"/>
</dbReference>
<dbReference type="SUPFAM" id="SSF81321">
    <property type="entry name" value="Family A G protein-coupled receptor-like"/>
    <property type="match status" value="1"/>
</dbReference>
<reference evidence="8" key="1">
    <citation type="submission" date="2021-01" db="EMBL/GenBank/DDBJ databases">
        <authorList>
            <person name="Corre E."/>
            <person name="Pelletier E."/>
            <person name="Niang G."/>
            <person name="Scheremetjew M."/>
            <person name="Finn R."/>
            <person name="Kale V."/>
            <person name="Holt S."/>
            <person name="Cochrane G."/>
            <person name="Meng A."/>
            <person name="Brown T."/>
            <person name="Cohen L."/>
        </authorList>
    </citation>
    <scope>NUCLEOTIDE SEQUENCE</scope>
    <source>
        <strain evidence="8">10249 10 AB</strain>
    </source>
</reference>
<evidence type="ECO:0000256" key="3">
    <source>
        <dbReference type="ARBA" id="ARBA00022989"/>
    </source>
</evidence>
<dbReference type="GO" id="GO:0004930">
    <property type="term" value="F:G protein-coupled receptor activity"/>
    <property type="evidence" value="ECO:0007669"/>
    <property type="project" value="InterPro"/>
</dbReference>
<gene>
    <name evidence="8" type="ORF">PAUS00366_LOCUS17080</name>
</gene>
<dbReference type="AlphaFoldDB" id="A0A7S4ENL7"/>
<name>A0A7S4ENL7_9STRA</name>
<feature type="transmembrane region" description="Helical" evidence="6">
    <location>
        <begin position="519"/>
        <end position="543"/>
    </location>
</feature>
<dbReference type="InterPro" id="IPR017452">
    <property type="entry name" value="GPCR_Rhodpsn_7TM"/>
</dbReference>
<protein>
    <recommendedName>
        <fullName evidence="7">G-protein coupled receptors family 1 profile domain-containing protein</fullName>
    </recommendedName>
</protein>
<feature type="transmembrane region" description="Helical" evidence="6">
    <location>
        <begin position="478"/>
        <end position="499"/>
    </location>
</feature>
<keyword evidence="4 6" id="KW-0472">Membrane</keyword>
<feature type="compositionally biased region" description="Polar residues" evidence="5">
    <location>
        <begin position="696"/>
        <end position="710"/>
    </location>
</feature>
<feature type="transmembrane region" description="Helical" evidence="6">
    <location>
        <begin position="432"/>
        <end position="458"/>
    </location>
</feature>
<feature type="compositionally biased region" description="Low complexity" evidence="5">
    <location>
        <begin position="740"/>
        <end position="754"/>
    </location>
</feature>
<dbReference type="InterPro" id="IPR000276">
    <property type="entry name" value="GPCR_Rhodpsn"/>
</dbReference>
<evidence type="ECO:0000256" key="6">
    <source>
        <dbReference type="SAM" id="Phobius"/>
    </source>
</evidence>
<dbReference type="Gene3D" id="1.20.1070.10">
    <property type="entry name" value="Rhodopsin 7-helix transmembrane proteins"/>
    <property type="match status" value="1"/>
</dbReference>
<feature type="transmembrane region" description="Helical" evidence="6">
    <location>
        <begin position="296"/>
        <end position="319"/>
    </location>
</feature>
<feature type="domain" description="G-protein coupled receptors family 1 profile" evidence="7">
    <location>
        <begin position="365"/>
        <end position="592"/>
    </location>
</feature>
<evidence type="ECO:0000259" key="7">
    <source>
        <dbReference type="PROSITE" id="PS50262"/>
    </source>
</evidence>
<evidence type="ECO:0000256" key="4">
    <source>
        <dbReference type="ARBA" id="ARBA00023136"/>
    </source>
</evidence>
<feature type="compositionally biased region" description="Polar residues" evidence="5">
    <location>
        <begin position="774"/>
        <end position="789"/>
    </location>
</feature>